<feature type="transmembrane region" description="Helical" evidence="1">
    <location>
        <begin position="401"/>
        <end position="422"/>
    </location>
</feature>
<dbReference type="RefSeq" id="WP_257921379.1">
    <property type="nucleotide sequence ID" value="NZ_JAMXQV010000008.1"/>
</dbReference>
<feature type="transmembrane region" description="Helical" evidence="1">
    <location>
        <begin position="482"/>
        <end position="505"/>
    </location>
</feature>
<comment type="caution">
    <text evidence="2">The sequence shown here is derived from an EMBL/GenBank/DDBJ whole genome shotgun (WGS) entry which is preliminary data.</text>
</comment>
<gene>
    <name evidence="2" type="ORF">M8542_18245</name>
</gene>
<sequence length="510" mass="54217">MTEDEHAVVEAARLGIVLTCSTLSVEQLAEDEDPAHEVRAELLRELLIGLHGSLDPRGVRIKGARIVGALDLAHVCTKTGLELQNCFVPEPITMSDARLSWLSLAGSRLAGVAADGLRIEGDLDMSNARVVTSSDWGAVLAADAHIGGFFDLEGAEITNDSGPALMADRLEAGSDLRLENLRAAGSGARGAIRMVSARVRGQLSLIDAEVTNGTGPAVTADRLQVEGHVLLWNARIAGSGTEGAVWLLGAKISGVLDFTNNAKISNTGGVGLQLQGLHVEADALLPASLVCVASKSRGRCNHPGRINLDGFTFSALHKATWREWLHLIRFHTPAYRPGPYQQLAAVERAAGHDGNARRILIAQQRDLYRRAPKELGNWLTRRFHWLWGRLAGYGYLARRTAAALLFALALAGGLGFWAGHVVDAGHHAAERPASFDAPVGKPCTTIELVEVGLDRGLPLSPTGVRTRCDLNPAVATGGLFTVAIWLVQAAVWGLATLALAGYTGLVRKIG</sequence>
<keyword evidence="3" id="KW-1185">Reference proteome</keyword>
<evidence type="ECO:0000256" key="1">
    <source>
        <dbReference type="SAM" id="Phobius"/>
    </source>
</evidence>
<protein>
    <recommendedName>
        <fullName evidence="4">Membrane-associated oxidoreductase</fullName>
    </recommendedName>
</protein>
<dbReference type="EMBL" id="JAMXQV010000008">
    <property type="protein sequence ID" value="MCR6484772.1"/>
    <property type="molecule type" value="Genomic_DNA"/>
</dbReference>
<keyword evidence="1" id="KW-0472">Membrane</keyword>
<proteinExistence type="predicted"/>
<evidence type="ECO:0000313" key="2">
    <source>
        <dbReference type="EMBL" id="MCR6484772.1"/>
    </source>
</evidence>
<dbReference type="Proteomes" id="UP001144096">
    <property type="component" value="Unassembled WGS sequence"/>
</dbReference>
<organism evidence="2 3">
    <name type="scientific">Amycolatopsis iheyensis</name>
    <dbReference type="NCBI Taxonomy" id="2945988"/>
    <lineage>
        <taxon>Bacteria</taxon>
        <taxon>Bacillati</taxon>
        <taxon>Actinomycetota</taxon>
        <taxon>Actinomycetes</taxon>
        <taxon>Pseudonocardiales</taxon>
        <taxon>Pseudonocardiaceae</taxon>
        <taxon>Amycolatopsis</taxon>
    </lineage>
</organism>
<name>A0A9X2ND23_9PSEU</name>
<evidence type="ECO:0008006" key="4">
    <source>
        <dbReference type="Google" id="ProtNLM"/>
    </source>
</evidence>
<keyword evidence="1" id="KW-1133">Transmembrane helix</keyword>
<evidence type="ECO:0000313" key="3">
    <source>
        <dbReference type="Proteomes" id="UP001144096"/>
    </source>
</evidence>
<accession>A0A9X2ND23</accession>
<dbReference type="AlphaFoldDB" id="A0A9X2ND23"/>
<reference evidence="2" key="1">
    <citation type="submission" date="2022-06" db="EMBL/GenBank/DDBJ databases">
        <title>Amycolatopsis iheyaensis sp. nov., a new species of the genus Amycolatopsis isolated from soil in Iheya island, Japan.</title>
        <authorList>
            <person name="Ngamcharungchit C."/>
            <person name="Kanto H."/>
            <person name="Take A."/>
            <person name="Intra B."/>
            <person name="Matsumoto A."/>
            <person name="Panbangred W."/>
            <person name="Inahashi Y."/>
        </authorList>
    </citation>
    <scope>NUCLEOTIDE SEQUENCE</scope>
    <source>
        <strain evidence="2">OK19-0408</strain>
    </source>
</reference>
<keyword evidence="1" id="KW-0812">Transmembrane</keyword>